<dbReference type="Pfam" id="PF14237">
    <property type="entry name" value="GYF_2"/>
    <property type="match status" value="1"/>
</dbReference>
<feature type="transmembrane region" description="Helical" evidence="1">
    <location>
        <begin position="208"/>
        <end position="231"/>
    </location>
</feature>
<evidence type="ECO:0000256" key="1">
    <source>
        <dbReference type="SAM" id="Phobius"/>
    </source>
</evidence>
<dbReference type="AlphaFoldDB" id="A0A644YXE2"/>
<proteinExistence type="predicted"/>
<feature type="transmembrane region" description="Helical" evidence="1">
    <location>
        <begin position="251"/>
        <end position="273"/>
    </location>
</feature>
<feature type="transmembrane region" description="Helical" evidence="1">
    <location>
        <begin position="92"/>
        <end position="112"/>
    </location>
</feature>
<feature type="transmembrane region" description="Helical" evidence="1">
    <location>
        <begin position="118"/>
        <end position="144"/>
    </location>
</feature>
<feature type="domain" description="GYF" evidence="2">
    <location>
        <begin position="6"/>
        <end position="51"/>
    </location>
</feature>
<protein>
    <recommendedName>
        <fullName evidence="2">GYF domain-containing protein</fullName>
    </recommendedName>
</protein>
<keyword evidence="1" id="KW-0472">Membrane</keyword>
<evidence type="ECO:0000259" key="2">
    <source>
        <dbReference type="Pfam" id="PF14237"/>
    </source>
</evidence>
<comment type="caution">
    <text evidence="3">The sequence shown here is derived from an EMBL/GenBank/DDBJ whole genome shotgun (WGS) entry which is preliminary data.</text>
</comment>
<reference evidence="3" key="1">
    <citation type="submission" date="2019-08" db="EMBL/GenBank/DDBJ databases">
        <authorList>
            <person name="Kucharzyk K."/>
            <person name="Murdoch R.W."/>
            <person name="Higgins S."/>
            <person name="Loffler F."/>
        </authorList>
    </citation>
    <scope>NUCLEOTIDE SEQUENCE</scope>
</reference>
<dbReference type="EMBL" id="VSSQ01006539">
    <property type="protein sequence ID" value="MPM33047.1"/>
    <property type="molecule type" value="Genomic_DNA"/>
</dbReference>
<name>A0A644YXE2_9ZZZZ</name>
<keyword evidence="1" id="KW-0812">Transmembrane</keyword>
<organism evidence="3">
    <name type="scientific">bioreactor metagenome</name>
    <dbReference type="NCBI Taxonomy" id="1076179"/>
    <lineage>
        <taxon>unclassified sequences</taxon>
        <taxon>metagenomes</taxon>
        <taxon>ecological metagenomes</taxon>
    </lineage>
</organism>
<keyword evidence="1" id="KW-1133">Transmembrane helix</keyword>
<accession>A0A644YXE2</accession>
<dbReference type="InterPro" id="IPR025640">
    <property type="entry name" value="GYF_2"/>
</dbReference>
<sequence length="289" mass="33790">MAEKVWFYLFAGKDYGPVDEIKIRELFDLKAINGDTRVWRQGMTQWEKLATTDLAELLRESNISNNYQPEPELGSRKPPSPRKELQGDYKKWYITYFFFIGECVINLGYLLFKVPIPRAIYVSLVCLFDIPILINMIFSLVLLYKYWEIIQDGKASTTPSKAVGFMFIPVFNLYWRFRAYWYLSKDVNRYINTLPTEAKPIVTLSKEWLSLLFAILSLVEVIIPFSALIRLTLESKEPIVSYFLRGLQLPIWYSIIVNFVSLILIVIQGLVYVDLFRSTNSILQVQEIE</sequence>
<gene>
    <name evidence="3" type="ORF">SDC9_79614</name>
</gene>
<evidence type="ECO:0000313" key="3">
    <source>
        <dbReference type="EMBL" id="MPM33047.1"/>
    </source>
</evidence>